<reference evidence="2" key="2">
    <citation type="submission" date="2020-11" db="EMBL/GenBank/DDBJ databases">
        <authorList>
            <person name="McCartney M.A."/>
            <person name="Auch B."/>
            <person name="Kono T."/>
            <person name="Mallez S."/>
            <person name="Becker A."/>
            <person name="Gohl D.M."/>
            <person name="Silverstein K.A.T."/>
            <person name="Koren S."/>
            <person name="Bechman K.B."/>
            <person name="Herman A."/>
            <person name="Abrahante J.E."/>
            <person name="Garbe J."/>
        </authorList>
    </citation>
    <scope>NUCLEOTIDE SEQUENCE</scope>
    <source>
        <strain evidence="2">Duluth1</strain>
        <tissue evidence="2">Whole animal</tissue>
    </source>
</reference>
<accession>A0A9D3Y3G9</accession>
<dbReference type="Gene3D" id="2.30.29.30">
    <property type="entry name" value="Pleckstrin-homology domain (PH domain)/Phosphotyrosine-binding domain (PTB)"/>
    <property type="match status" value="1"/>
</dbReference>
<dbReference type="InterPro" id="IPR002404">
    <property type="entry name" value="IRS_PTB"/>
</dbReference>
<comment type="caution">
    <text evidence="2">The sequence shown here is derived from an EMBL/GenBank/DDBJ whole genome shotgun (WGS) entry which is preliminary data.</text>
</comment>
<evidence type="ECO:0000259" key="1">
    <source>
        <dbReference type="PROSITE" id="PS51064"/>
    </source>
</evidence>
<proteinExistence type="predicted"/>
<evidence type="ECO:0000313" key="3">
    <source>
        <dbReference type="Proteomes" id="UP000828390"/>
    </source>
</evidence>
<reference evidence="2" key="1">
    <citation type="journal article" date="2019" name="bioRxiv">
        <title>The Genome of the Zebra Mussel, Dreissena polymorpha: A Resource for Invasive Species Research.</title>
        <authorList>
            <person name="McCartney M.A."/>
            <person name="Auch B."/>
            <person name="Kono T."/>
            <person name="Mallez S."/>
            <person name="Zhang Y."/>
            <person name="Obille A."/>
            <person name="Becker A."/>
            <person name="Abrahante J.E."/>
            <person name="Garbe J."/>
            <person name="Badalamenti J.P."/>
            <person name="Herman A."/>
            <person name="Mangelson H."/>
            <person name="Liachko I."/>
            <person name="Sullivan S."/>
            <person name="Sone E.D."/>
            <person name="Koren S."/>
            <person name="Silverstein K.A.T."/>
            <person name="Beckman K.B."/>
            <person name="Gohl D.M."/>
        </authorList>
    </citation>
    <scope>NUCLEOTIDE SEQUENCE</scope>
    <source>
        <strain evidence="2">Duluth1</strain>
        <tissue evidence="2">Whole animal</tissue>
    </source>
</reference>
<dbReference type="InterPro" id="IPR011993">
    <property type="entry name" value="PH-like_dom_sf"/>
</dbReference>
<dbReference type="Proteomes" id="UP000828390">
    <property type="component" value="Unassembled WGS sequence"/>
</dbReference>
<dbReference type="EMBL" id="JAIWYP010000040">
    <property type="protein sequence ID" value="KAH3691264.1"/>
    <property type="molecule type" value="Genomic_DNA"/>
</dbReference>
<gene>
    <name evidence="2" type="ORF">DPMN_192013</name>
</gene>
<sequence length="68" mass="7706">MFIEDADSKVSIVSIPFKLIRKFSNQAADVLSIDVGRKFEYGEGTIDFESAVATKIFNLMESYLRKKP</sequence>
<protein>
    <recommendedName>
        <fullName evidence="1">IRS-type PTB domain-containing protein</fullName>
    </recommendedName>
</protein>
<keyword evidence="3" id="KW-1185">Reference proteome</keyword>
<feature type="domain" description="IRS-type PTB" evidence="1">
    <location>
        <begin position="1"/>
        <end position="68"/>
    </location>
</feature>
<name>A0A9D3Y3G9_DREPO</name>
<dbReference type="Pfam" id="PF02174">
    <property type="entry name" value="IRS"/>
    <property type="match status" value="1"/>
</dbReference>
<evidence type="ECO:0000313" key="2">
    <source>
        <dbReference type="EMBL" id="KAH3691264.1"/>
    </source>
</evidence>
<dbReference type="SUPFAM" id="SSF50729">
    <property type="entry name" value="PH domain-like"/>
    <property type="match status" value="1"/>
</dbReference>
<organism evidence="2 3">
    <name type="scientific">Dreissena polymorpha</name>
    <name type="common">Zebra mussel</name>
    <name type="synonym">Mytilus polymorpha</name>
    <dbReference type="NCBI Taxonomy" id="45954"/>
    <lineage>
        <taxon>Eukaryota</taxon>
        <taxon>Metazoa</taxon>
        <taxon>Spiralia</taxon>
        <taxon>Lophotrochozoa</taxon>
        <taxon>Mollusca</taxon>
        <taxon>Bivalvia</taxon>
        <taxon>Autobranchia</taxon>
        <taxon>Heteroconchia</taxon>
        <taxon>Euheterodonta</taxon>
        <taxon>Imparidentia</taxon>
        <taxon>Neoheterodontei</taxon>
        <taxon>Myida</taxon>
        <taxon>Dreissenoidea</taxon>
        <taxon>Dreissenidae</taxon>
        <taxon>Dreissena</taxon>
    </lineage>
</organism>
<dbReference type="AlphaFoldDB" id="A0A9D3Y3G9"/>
<dbReference type="PROSITE" id="PS51064">
    <property type="entry name" value="IRS_PTB"/>
    <property type="match status" value="1"/>
</dbReference>